<protein>
    <submittedName>
        <fullName evidence="2">Uncharacterized protein</fullName>
    </submittedName>
</protein>
<evidence type="ECO:0000313" key="2">
    <source>
        <dbReference type="EMBL" id="KAG8197149.1"/>
    </source>
</evidence>
<dbReference type="EMBL" id="JAFNEN010000058">
    <property type="protein sequence ID" value="KAG8197149.1"/>
    <property type="molecule type" value="Genomic_DNA"/>
</dbReference>
<dbReference type="Gene3D" id="1.10.472.80">
    <property type="entry name" value="Ypt/Rab-GAP domain of gyp1p, domain 3"/>
    <property type="match status" value="1"/>
</dbReference>
<dbReference type="SUPFAM" id="SSF47923">
    <property type="entry name" value="Ypt/Rab-GAP domain of gyp1p"/>
    <property type="match status" value="1"/>
</dbReference>
<feature type="compositionally biased region" description="Pro residues" evidence="1">
    <location>
        <begin position="480"/>
        <end position="491"/>
    </location>
</feature>
<comment type="caution">
    <text evidence="2">The sequence shown here is derived from an EMBL/GenBank/DDBJ whole genome shotgun (WGS) entry which is preliminary data.</text>
</comment>
<evidence type="ECO:0000256" key="1">
    <source>
        <dbReference type="SAM" id="MobiDB-lite"/>
    </source>
</evidence>
<dbReference type="AlphaFoldDB" id="A0AAV6VKQ7"/>
<proteinExistence type="predicted"/>
<sequence length="1052" mass="120100">MNEGNGGSLDWFNGYVDQSVTFTSWRKVESKMCQILKQNTEKKLMDPVNRQILFQILGTDFVNKYFSSYTNSPAVLENIRVEERERKFTEMKGFVASVMDSALQTNGLKSDSKVQSDLSVFSRDIENTVESDLQDQLSENKSKKKSKTSLHEKYLSEIFQNDPALIEDMFPKLSAQVIVLSDNLRMNIWPASFATKEKSKSKKNSEKTKDKFSQLYSKFQYSSDTDEDSNHILPTVNKVYKETKCMQSFDSEENAKFSAKLLKLCEAYGRKFQLQFVYYAIVIQQVYLKDSQQSHDDQFINAAFLLEQVLRVGAPNSNRTVKIAKKVCETLSEVDKQLDNHLKEMLSKESSELREIQSDDTISSKDMSSKRDIMYYLNKWISNGFTSILKPNLLFFVWDQLFLNKWENKIFQDICMALLGLLKPWFMNAKNNDAVQKVFKEEPSFLYLLDLRSALSHIQKRKPFGEIPPMNRNIKQGHIEPPPPKPPSPVKIPTPPPVRIPTPPPPKPVVPIPKPVLPPPQLIPWVPYNKDKMKEVGTAKSKVDLPFDLYVDSVRFVPDNATVVKVTGKVLNMYLSQKGKSIKFQIFPEMESCWRYPKFKFKQAINLESIPMNPDTVIMLRVYTIEHHSKKTCVLGSCLFGPFSNKHGKQASLRVGGHQLRIRHGIPDPDFNVEHMLASHMDNNPLIPGMTILLRVLPHSQEYVSPSEYEKNIYRSELAKPNESEKKLYKHYQDSKDISMAVRDVALLLIGQASANNITLSQTIQKDMQKEGSDVEDFPYQRYVHYNKNHGMMVLVDKAAGLPLFLEGRYLQCLVQIFPGEDSKIGNGKSQVTSFLTNDLELDSPQRAPDWSDHPTRVSPDYDSHAFILLSLYGLRPRFDATNQKLLDKEGKEPKFNIQQAIAWSAMRCFDKDSVYAGIHQIPLLKGRPPDDIIEKLSYLPLDYLCQKFKTQVKIFEAASIEVSIWDGHFTNSECPPLPVHTDLLNISNNPSRYIKAAQQSTGPTAADLLRNGLNNPSEFSKHKNKILELLSSAFKNNLDVSLLKSGYAATI</sequence>
<feature type="region of interest" description="Disordered" evidence="1">
    <location>
        <begin position="466"/>
        <end position="491"/>
    </location>
</feature>
<evidence type="ECO:0000313" key="3">
    <source>
        <dbReference type="Proteomes" id="UP000827092"/>
    </source>
</evidence>
<organism evidence="2 3">
    <name type="scientific">Oedothorax gibbosus</name>
    <dbReference type="NCBI Taxonomy" id="931172"/>
    <lineage>
        <taxon>Eukaryota</taxon>
        <taxon>Metazoa</taxon>
        <taxon>Ecdysozoa</taxon>
        <taxon>Arthropoda</taxon>
        <taxon>Chelicerata</taxon>
        <taxon>Arachnida</taxon>
        <taxon>Araneae</taxon>
        <taxon>Araneomorphae</taxon>
        <taxon>Entelegynae</taxon>
        <taxon>Araneoidea</taxon>
        <taxon>Linyphiidae</taxon>
        <taxon>Erigoninae</taxon>
        <taxon>Oedothorax</taxon>
    </lineage>
</organism>
<accession>A0AAV6VKQ7</accession>
<dbReference type="InterPro" id="IPR035969">
    <property type="entry name" value="Rab-GAP_TBC_sf"/>
</dbReference>
<dbReference type="Proteomes" id="UP000827092">
    <property type="component" value="Unassembled WGS sequence"/>
</dbReference>
<keyword evidence="3" id="KW-1185">Reference proteome</keyword>
<gene>
    <name evidence="2" type="ORF">JTE90_011310</name>
</gene>
<name>A0AAV6VKQ7_9ARAC</name>
<reference evidence="2 3" key="1">
    <citation type="journal article" date="2022" name="Nat. Ecol. Evol.">
        <title>A masculinizing supergene underlies an exaggerated male reproductive morph in a spider.</title>
        <authorList>
            <person name="Hendrickx F."/>
            <person name="De Corte Z."/>
            <person name="Sonet G."/>
            <person name="Van Belleghem S.M."/>
            <person name="Kostlbacher S."/>
            <person name="Vangestel C."/>
        </authorList>
    </citation>
    <scope>NUCLEOTIDE SEQUENCE [LARGE SCALE GENOMIC DNA]</scope>
    <source>
        <strain evidence="2">W744_W776</strain>
    </source>
</reference>